<organism evidence="8 9">
    <name type="scientific">Rhinolophus ferrumequinum</name>
    <name type="common">Greater horseshoe bat</name>
    <dbReference type="NCBI Taxonomy" id="59479"/>
    <lineage>
        <taxon>Eukaryota</taxon>
        <taxon>Metazoa</taxon>
        <taxon>Chordata</taxon>
        <taxon>Craniata</taxon>
        <taxon>Vertebrata</taxon>
        <taxon>Euteleostomi</taxon>
        <taxon>Mammalia</taxon>
        <taxon>Eutheria</taxon>
        <taxon>Laurasiatheria</taxon>
        <taxon>Chiroptera</taxon>
        <taxon>Yinpterochiroptera</taxon>
        <taxon>Rhinolophoidea</taxon>
        <taxon>Rhinolophidae</taxon>
        <taxon>Rhinolophinae</taxon>
        <taxon>Rhinolophus</taxon>
    </lineage>
</organism>
<keyword evidence="6" id="KW-0695">RNA-directed DNA polymerase</keyword>
<keyword evidence="5" id="KW-0378">Hydrolase</keyword>
<evidence type="ECO:0000256" key="2">
    <source>
        <dbReference type="ARBA" id="ARBA00022695"/>
    </source>
</evidence>
<dbReference type="Gene3D" id="3.30.420.10">
    <property type="entry name" value="Ribonuclease H-like superfamily/Ribonuclease H"/>
    <property type="match status" value="1"/>
</dbReference>
<dbReference type="Gene3D" id="3.30.70.270">
    <property type="match status" value="1"/>
</dbReference>
<dbReference type="EMBL" id="JACAGC010000025">
    <property type="protein sequence ID" value="KAF6278122.1"/>
    <property type="molecule type" value="Genomic_DNA"/>
</dbReference>
<evidence type="ECO:0000259" key="7">
    <source>
        <dbReference type="PROSITE" id="PS50879"/>
    </source>
</evidence>
<dbReference type="Pfam" id="PF00075">
    <property type="entry name" value="RNase_H"/>
    <property type="match status" value="1"/>
</dbReference>
<dbReference type="GO" id="GO:0003964">
    <property type="term" value="F:RNA-directed DNA polymerase activity"/>
    <property type="evidence" value="ECO:0007669"/>
    <property type="project" value="UniProtKB-KW"/>
</dbReference>
<sequence length="395" mass="45051">MEYAPPANPNLYTLFSQLLPEAGWFTCLDLKDAFFCIRLCHQHRVPNLWALLSHLAEMGYRVSWKKAQLCRKQVQYLGFVISKGQRALSTERKKVITSLPHPPNRRALRQRLIIKVAHLVITLMNSQGLRWLSNARLTQYQGLLLENPRISLETVHALNPATFLPTEEGDPEHDCIEVISEVYATRPNLQDSPHPNPDPILYTDGSRFLRDRKRHGWYPVTTTDEVLQAGALPSGWSAQWSEPWALIRALTLSEGRKVNIYTDSRYAFATVHVHGAIYKERGLLTMEGKTIKNKQEILKLLQAIWLPQQVAVIHCWSHQRGNESSAVRNRVAVTKAKSMAMGSPSELLLVTDTTTTSLPRYTKEELRWAKSEGATRLPQGWWQLPDGRLFIPALK</sequence>
<keyword evidence="2" id="KW-0548">Nucleotidyltransferase</keyword>
<accession>A0A7J7RPM3</accession>
<evidence type="ECO:0000256" key="5">
    <source>
        <dbReference type="ARBA" id="ARBA00022801"/>
    </source>
</evidence>
<dbReference type="GO" id="GO:0004523">
    <property type="term" value="F:RNA-DNA hybrid ribonuclease activity"/>
    <property type="evidence" value="ECO:0007669"/>
    <property type="project" value="InterPro"/>
</dbReference>
<dbReference type="PROSITE" id="PS50879">
    <property type="entry name" value="RNASE_H_1"/>
    <property type="match status" value="1"/>
</dbReference>
<keyword evidence="4" id="KW-0255">Endonuclease</keyword>
<dbReference type="GO" id="GO:0003676">
    <property type="term" value="F:nucleic acid binding"/>
    <property type="evidence" value="ECO:0007669"/>
    <property type="project" value="InterPro"/>
</dbReference>
<proteinExistence type="predicted"/>
<dbReference type="PANTHER" id="PTHR41694:SF5">
    <property type="entry name" value="RIBONUCLEASE H"/>
    <property type="match status" value="1"/>
</dbReference>
<evidence type="ECO:0000256" key="6">
    <source>
        <dbReference type="ARBA" id="ARBA00022918"/>
    </source>
</evidence>
<dbReference type="Proteomes" id="UP000585614">
    <property type="component" value="Unassembled WGS sequence"/>
</dbReference>
<evidence type="ECO:0000313" key="8">
    <source>
        <dbReference type="EMBL" id="KAF6278122.1"/>
    </source>
</evidence>
<dbReference type="CDD" id="cd09273">
    <property type="entry name" value="RNase_HI_RT_Bel"/>
    <property type="match status" value="1"/>
</dbReference>
<comment type="caution">
    <text evidence="8">The sequence shown here is derived from an EMBL/GenBank/DDBJ whole genome shotgun (WGS) entry which is preliminary data.</text>
</comment>
<dbReference type="InterPro" id="IPR036397">
    <property type="entry name" value="RNaseH_sf"/>
</dbReference>
<protein>
    <recommendedName>
        <fullName evidence="7">RNase H type-1 domain-containing protein</fullName>
    </recommendedName>
</protein>
<dbReference type="InterPro" id="IPR043128">
    <property type="entry name" value="Rev_trsase/Diguanyl_cyclase"/>
</dbReference>
<dbReference type="SUPFAM" id="SSF56672">
    <property type="entry name" value="DNA/RNA polymerases"/>
    <property type="match status" value="1"/>
</dbReference>
<dbReference type="SUPFAM" id="SSF53098">
    <property type="entry name" value="Ribonuclease H-like"/>
    <property type="match status" value="1"/>
</dbReference>
<gene>
    <name evidence="8" type="ORF">mRhiFer1_009406</name>
</gene>
<evidence type="ECO:0000256" key="1">
    <source>
        <dbReference type="ARBA" id="ARBA00022679"/>
    </source>
</evidence>
<evidence type="ECO:0000256" key="3">
    <source>
        <dbReference type="ARBA" id="ARBA00022722"/>
    </source>
</evidence>
<dbReference type="InterPro" id="IPR002156">
    <property type="entry name" value="RNaseH_domain"/>
</dbReference>
<keyword evidence="1" id="KW-0808">Transferase</keyword>
<dbReference type="PANTHER" id="PTHR41694">
    <property type="entry name" value="ENDOGENOUS RETROVIRUS GROUP K MEMBER POL PROTEIN"/>
    <property type="match status" value="1"/>
</dbReference>
<dbReference type="AlphaFoldDB" id="A0A7J7RPM3"/>
<dbReference type="InterPro" id="IPR043502">
    <property type="entry name" value="DNA/RNA_pol_sf"/>
</dbReference>
<feature type="domain" description="RNase H type-1" evidence="7">
    <location>
        <begin position="195"/>
        <end position="337"/>
    </location>
</feature>
<dbReference type="InterPro" id="IPR012337">
    <property type="entry name" value="RNaseH-like_sf"/>
</dbReference>
<evidence type="ECO:0000313" key="9">
    <source>
        <dbReference type="Proteomes" id="UP000585614"/>
    </source>
</evidence>
<reference evidence="8 9" key="1">
    <citation type="journal article" date="2020" name="Nature">
        <title>Six reference-quality genomes reveal evolution of bat adaptations.</title>
        <authorList>
            <person name="Jebb D."/>
            <person name="Huang Z."/>
            <person name="Pippel M."/>
            <person name="Hughes G.M."/>
            <person name="Lavrichenko K."/>
            <person name="Devanna P."/>
            <person name="Winkler S."/>
            <person name="Jermiin L.S."/>
            <person name="Skirmuntt E.C."/>
            <person name="Katzourakis A."/>
            <person name="Burkitt-Gray L."/>
            <person name="Ray D.A."/>
            <person name="Sullivan K.A.M."/>
            <person name="Roscito J.G."/>
            <person name="Kirilenko B.M."/>
            <person name="Davalos L.M."/>
            <person name="Corthals A.P."/>
            <person name="Power M.L."/>
            <person name="Jones G."/>
            <person name="Ransome R.D."/>
            <person name="Dechmann D.K.N."/>
            <person name="Locatelli A.G."/>
            <person name="Puechmaille S.J."/>
            <person name="Fedrigo O."/>
            <person name="Jarvis E.D."/>
            <person name="Hiller M."/>
            <person name="Vernes S.C."/>
            <person name="Myers E.W."/>
            <person name="Teeling E.C."/>
        </authorList>
    </citation>
    <scope>NUCLEOTIDE SEQUENCE [LARGE SCALE GENOMIC DNA]</scope>
    <source>
        <strain evidence="8">MRhiFer1</strain>
        <tissue evidence="8">Lung</tissue>
    </source>
</reference>
<evidence type="ECO:0000256" key="4">
    <source>
        <dbReference type="ARBA" id="ARBA00022759"/>
    </source>
</evidence>
<keyword evidence="3" id="KW-0540">Nuclease</keyword>
<name>A0A7J7RPM3_RHIFE</name>